<keyword evidence="2" id="KW-1185">Reference proteome</keyword>
<protein>
    <submittedName>
        <fullName evidence="1">Uncharacterized protein</fullName>
    </submittedName>
</protein>
<proteinExistence type="predicted"/>
<evidence type="ECO:0000313" key="2">
    <source>
        <dbReference type="Proteomes" id="UP000249239"/>
    </source>
</evidence>
<dbReference type="Proteomes" id="UP000249239">
    <property type="component" value="Unassembled WGS sequence"/>
</dbReference>
<organism evidence="1 2">
    <name type="scientific">Breznakibacter xylanolyticus</name>
    <dbReference type="NCBI Taxonomy" id="990"/>
    <lineage>
        <taxon>Bacteria</taxon>
        <taxon>Pseudomonadati</taxon>
        <taxon>Bacteroidota</taxon>
        <taxon>Bacteroidia</taxon>
        <taxon>Marinilabiliales</taxon>
        <taxon>Marinilabiliaceae</taxon>
        <taxon>Breznakibacter</taxon>
    </lineage>
</organism>
<sequence>MRTTFEVIQRVYDLVKTGALPVFKLNKLGTHSEYVVVNAMPMTGVELKKCFVNVNIHVADIKISDGTTVANTKRLEELSTQYAGMLEEIDTNDMALYYVSQGIEREEALKEHYANIKLMCKLIDL</sequence>
<dbReference type="EMBL" id="QKZK01000007">
    <property type="protein sequence ID" value="PZX18107.1"/>
    <property type="molecule type" value="Genomic_DNA"/>
</dbReference>
<dbReference type="OrthoDB" id="1262402at2"/>
<reference evidence="1 2" key="1">
    <citation type="submission" date="2018-06" db="EMBL/GenBank/DDBJ databases">
        <title>Genomic Encyclopedia of Archaeal and Bacterial Type Strains, Phase II (KMG-II): from individual species to whole genera.</title>
        <authorList>
            <person name="Goeker M."/>
        </authorList>
    </citation>
    <scope>NUCLEOTIDE SEQUENCE [LARGE SCALE GENOMIC DNA]</scope>
    <source>
        <strain evidence="1 2">DSM 6779</strain>
    </source>
</reference>
<gene>
    <name evidence="1" type="ORF">LX69_01144</name>
</gene>
<dbReference type="RefSeq" id="WP_111444848.1">
    <property type="nucleotide sequence ID" value="NZ_QKZK01000007.1"/>
</dbReference>
<dbReference type="AlphaFoldDB" id="A0A2W7NIZ7"/>
<accession>A0A2W7NIZ7</accession>
<comment type="caution">
    <text evidence="1">The sequence shown here is derived from an EMBL/GenBank/DDBJ whole genome shotgun (WGS) entry which is preliminary data.</text>
</comment>
<name>A0A2W7NIZ7_9BACT</name>
<evidence type="ECO:0000313" key="1">
    <source>
        <dbReference type="EMBL" id="PZX18107.1"/>
    </source>
</evidence>